<dbReference type="Pfam" id="PF24879">
    <property type="entry name" value="DUF7737"/>
    <property type="match status" value="1"/>
</dbReference>
<dbReference type="STRING" id="243230.DR_A0166"/>
<evidence type="ECO:0000259" key="2">
    <source>
        <dbReference type="Pfam" id="PF18991"/>
    </source>
</evidence>
<evidence type="ECO:0000259" key="1">
    <source>
        <dbReference type="Pfam" id="PF13569"/>
    </source>
</evidence>
<dbReference type="Proteomes" id="UP000002524">
    <property type="component" value="Chromosome 2"/>
</dbReference>
<sequence length="1626" mass="179057">MAGGLDLTEYFRQYEQPWQPDFAARLAAAPESVQGWVQARLTEGKTWPAMQEQARVWSEALLSASPEELRALTGVLFPQFPELAARAYRTVLETRPYTRGLLRRAFRAGAQGNDAERGGAAAGWLWSLWTLLRAYPEGVLWVAEAAGLFEAYESRLLGPLLAQAVSEGDAGVLQLLKDTASTQHPVARMGRHVPQALLGSDDPQAWEYARQLLLAAQRQEGLRQVILETVDEAHPGAFPLFLNTVLDEDLLRFAAVLRAACVWYGLGYDVTDMKKVRQLLTLARGYLEDAAQVTQAVSSGSGEEVYMALYTLGMRDADEAAALARPLLTDPDPARRMAAAQFLSAAHLLQSADLARLLADEDLRLGAVALAPGSYPSGWVTPENTNPLTFDALRAYAERLSRAPRHDPLLFPWLGDVPDRASVTDGLVAVLPPDELGRIVPHLGELSPGGKSFLLARLRALAERRDRGETVRLPDDTRFILLTLLQDRSSATSQEAVTTLTALRLELSGEERTLAHDLLRRKSADLRRGLIRLLAADPAQGAASAAALLALKSTEQRQAGLQLLEEVGGLPPADFQPKNVSEATLLAKLAAPESQLTLNNGLGLFDPQDLSQPQPLRPSDNDFVADVERGAELLRSLDDFLAEHAETPVSGTGWDGETTELLTNLSPYWLSARVGRDMPLAGLWNGWWAARAGAQEGDLTRMAWALGHRVDRTETTETELLQELSEGGDTSPEQEHARLLRQRLIQQTLHAVLGPPVPLKLDRAPLIEPVLDYLSTQELTEVDTGMQLDAWESALSRLPSDTPLLKLGEERWQVEDPRSLLGPLVLQGIELAALPAEQFQQLWRVQLHHHAAFPNLPRLRMSAEMLILAERAGLANRADLLDLLIGERNAGMGDVYYGNSFDDLRSYTRRKLSDLLPTSPAWMQAVNDARDRVLAVELERGDLETPATLPALALQSVSGAARTLRLLAGLGKQPLRRGYSGHSLGKDATFSHLLRVSFPDPGDTAQTVREQAKTLGLSDPRLLDLAMFAPQWAELVSGAVGWKGLADGVYWLHAHTRDSQWSVPTDIREAWEAEISERTPLRPTDLTEGAVDVAWFRRMHRALGRAHFQTLLGAAKYASSSGGHKRAELFAAAILGEVPEDTLLARIREKRNQDAVRALGLLPLPKGKKAAQVLEARYLTLVTFRRETRQFGAQRQASERLAADIGLQNLARSAGYADPQRLMWAMEARMAPDWQQVVTADGVTVSAELDGAGAATLLVRRGEKPLKTLPPALRKNPEVLALREAVKDLAATRTRMRAALEEAMVRGDHFTPQELRDLARHPIIAPMLGSLVWVLGEGPLGFWEDESLRTLTGELPLGDQALRLAHPHDLFTGGQWREYQAAVLKRQLTQPFKQVFREYYPLTAAEKTAQRSVRYEGHHVQPVKAAALLKARGWVSIYDEGTRKTFHDEGLSVWIDDALSAGTPNEVEGLPLHAAYFMRVGEAQPLPLAAVPPRLFSQVLRDLDLVVSVAHVGGVDPEASQSTVEMRESLLRETLRLLKLKNVRLEHGHALIDGHHSRYSVHLGSGTVHRQPGGFLCIVPVHNQAQGRLFLPFADPDPRTAEVVSKVLLLAEDRKIQDPTILEQLR</sequence>
<dbReference type="PATRIC" id="fig|243230.17.peg.3053"/>
<evidence type="ECO:0000313" key="5">
    <source>
        <dbReference type="Proteomes" id="UP000002524"/>
    </source>
</evidence>
<name>Q9RYY7_DEIRA</name>
<feature type="domain" description="DUF5724" evidence="2">
    <location>
        <begin position="84"/>
        <end position="1226"/>
    </location>
</feature>
<dbReference type="PaxDb" id="243230-DR_A0166"/>
<dbReference type="InterPro" id="IPR025406">
    <property type="entry name" value="DUF4132"/>
</dbReference>
<dbReference type="PIR" id="A75613">
    <property type="entry name" value="A75613"/>
</dbReference>
<dbReference type="GeneID" id="69519061"/>
<evidence type="ECO:0000259" key="3">
    <source>
        <dbReference type="Pfam" id="PF24879"/>
    </source>
</evidence>
<dbReference type="HOGENOM" id="CLU_003298_1_0_0"/>
<accession>Q9RYY7</accession>
<evidence type="ECO:0008006" key="6">
    <source>
        <dbReference type="Google" id="ProtNLM"/>
    </source>
</evidence>
<proteinExistence type="predicted"/>
<keyword evidence="5" id="KW-1185">Reference proteome</keyword>
<dbReference type="KEGG" id="dra:DR_A0166"/>
<feature type="domain" description="DUF7737" evidence="3">
    <location>
        <begin position="1524"/>
        <end position="1625"/>
    </location>
</feature>
<dbReference type="InterPro" id="IPR043782">
    <property type="entry name" value="DUF5724"/>
</dbReference>
<dbReference type="InParanoid" id="Q9RYY7"/>
<dbReference type="EnsemblBacteria" id="AAF12309">
    <property type="protein sequence ID" value="AAF12309"/>
    <property type="gene ID" value="DR_A0166"/>
</dbReference>
<feature type="domain" description="DUF4132" evidence="1">
    <location>
        <begin position="1264"/>
        <end position="1434"/>
    </location>
</feature>
<dbReference type="OrthoDB" id="9763697at2"/>
<gene>
    <name evidence="4" type="ordered locus">DR_A0166</name>
</gene>
<dbReference type="RefSeq" id="WP_010889426.1">
    <property type="nucleotide sequence ID" value="NC_001264.1"/>
</dbReference>
<organism evidence="4 5">
    <name type="scientific">Deinococcus radiodurans (strain ATCC 13939 / DSM 20539 / JCM 16871 / CCUG 27074 / LMG 4051 / NBRC 15346 / NCIMB 9279 / VKM B-1422 / R1)</name>
    <dbReference type="NCBI Taxonomy" id="243230"/>
    <lineage>
        <taxon>Bacteria</taxon>
        <taxon>Thermotogati</taxon>
        <taxon>Deinococcota</taxon>
        <taxon>Deinococci</taxon>
        <taxon>Deinococcales</taxon>
        <taxon>Deinococcaceae</taxon>
        <taxon>Deinococcus</taxon>
    </lineage>
</organism>
<dbReference type="Pfam" id="PF18991">
    <property type="entry name" value="DUF5724"/>
    <property type="match status" value="1"/>
</dbReference>
<protein>
    <recommendedName>
        <fullName evidence="6">DUF4132 domain-containing protein</fullName>
    </recommendedName>
</protein>
<dbReference type="EMBL" id="AE001825">
    <property type="protein sequence ID" value="AAF12309.1"/>
    <property type="molecule type" value="Genomic_DNA"/>
</dbReference>
<dbReference type="Pfam" id="PF13569">
    <property type="entry name" value="DUF4132"/>
    <property type="match status" value="1"/>
</dbReference>
<dbReference type="eggNOG" id="COG1413">
    <property type="taxonomic scope" value="Bacteria"/>
</dbReference>
<evidence type="ECO:0000313" key="4">
    <source>
        <dbReference type="EMBL" id="AAF12309.1"/>
    </source>
</evidence>
<dbReference type="InterPro" id="IPR056639">
    <property type="entry name" value="DUF7737"/>
</dbReference>
<reference evidence="4 5" key="1">
    <citation type="journal article" date="1999" name="Science">
        <title>Genome sequence of the radioresistant bacterium Deinococcus radiodurans R1.</title>
        <authorList>
            <person name="White O."/>
            <person name="Eisen J.A."/>
            <person name="Heidelberg J.F."/>
            <person name="Hickey E.K."/>
            <person name="Peterson J.D."/>
            <person name="Dodson R.J."/>
            <person name="Haft D.H."/>
            <person name="Gwinn M.L."/>
            <person name="Nelson W.C."/>
            <person name="Richardson D.L."/>
            <person name="Moffat K.S."/>
            <person name="Qin H."/>
            <person name="Jiang L."/>
            <person name="Pamphile W."/>
            <person name="Crosby M."/>
            <person name="Shen M."/>
            <person name="Vamathevan J.J."/>
            <person name="Lam P."/>
            <person name="McDonald L."/>
            <person name="Utterback T."/>
            <person name="Zalewski C."/>
            <person name="Makarova K.S."/>
            <person name="Aravind L."/>
            <person name="Daly M.J."/>
            <person name="Minton K.W."/>
            <person name="Fleischmann R.D."/>
            <person name="Ketchum K.A."/>
            <person name="Nelson K.E."/>
            <person name="Salzberg S."/>
            <person name="Smith H.O."/>
            <person name="Venter J.C."/>
            <person name="Fraser C.M."/>
        </authorList>
    </citation>
    <scope>NUCLEOTIDE SEQUENCE [LARGE SCALE GENOMIC DNA]</scope>
    <source>
        <strain evidence="5">ATCC 13939 / DSM 20539 / JCM 16871 / LMG 4051 / NBRC 15346 / NCIMB 9279 / R1 / VKM B-1422</strain>
    </source>
</reference>